<dbReference type="EMBL" id="APLQ01000007">
    <property type="protein sequence ID" value="ENO17021.1"/>
    <property type="molecule type" value="Genomic_DNA"/>
</dbReference>
<dbReference type="AlphaFoldDB" id="N6WZM4"/>
<keyword evidence="2" id="KW-1185">Reference proteome</keyword>
<organism evidence="1 2">
    <name type="scientific">Marinobacter nanhaiticus D15-8W</name>
    <dbReference type="NCBI Taxonomy" id="626887"/>
    <lineage>
        <taxon>Bacteria</taxon>
        <taxon>Pseudomonadati</taxon>
        <taxon>Pseudomonadota</taxon>
        <taxon>Gammaproteobacteria</taxon>
        <taxon>Pseudomonadales</taxon>
        <taxon>Marinobacteraceae</taxon>
        <taxon>Marinobacter</taxon>
    </lineage>
</organism>
<gene>
    <name evidence="1" type="ORF">J057_01239</name>
</gene>
<dbReference type="OrthoDB" id="6370597at2"/>
<name>N6WZM4_9GAMM</name>
<proteinExistence type="predicted"/>
<protein>
    <recommendedName>
        <fullName evidence="3">SOS cell division inhibitor</fullName>
    </recommendedName>
</protein>
<dbReference type="HOGENOM" id="CLU_173968_0_0_6"/>
<dbReference type="RefSeq" id="WP_004582794.1">
    <property type="nucleotide sequence ID" value="NZ_AP028878.1"/>
</dbReference>
<comment type="caution">
    <text evidence="1">The sequence shown here is derived from an EMBL/GenBank/DDBJ whole genome shotgun (WGS) entry which is preliminary data.</text>
</comment>
<evidence type="ECO:0008006" key="3">
    <source>
        <dbReference type="Google" id="ProtNLM"/>
    </source>
</evidence>
<evidence type="ECO:0000313" key="1">
    <source>
        <dbReference type="EMBL" id="ENO17021.1"/>
    </source>
</evidence>
<reference evidence="1 2" key="1">
    <citation type="journal article" date="2013" name="Genome Announc.">
        <title>Genome Sequence of the Polycyclic Aromatic Hydrocarbon-Degrading Bacterium Strain Marinobacter nanhaiticus D15-8WT.</title>
        <authorList>
            <person name="Cui Z."/>
            <person name="Gao W."/>
            <person name="Li Q."/>
            <person name="Xu G."/>
            <person name="Zheng L."/>
        </authorList>
    </citation>
    <scope>NUCLEOTIDE SEQUENCE [LARGE SCALE GENOMIC DNA]</scope>
    <source>
        <strain evidence="1 2">D15-8W</strain>
    </source>
</reference>
<dbReference type="PATRIC" id="fig|626887.3.peg.228"/>
<accession>N6WZM4</accession>
<sequence length="107" mass="11799">MPSALETLDTLLDAFRHALSTEDMVELNRITEAVRPAIQAAMADVKEGNTDSGALQERLLDLQALTERASQDASKAREEAAKGLREINQNRNAVNAYANVRNRGSRY</sequence>
<evidence type="ECO:0000313" key="2">
    <source>
        <dbReference type="Proteomes" id="UP000013165"/>
    </source>
</evidence>
<dbReference type="Proteomes" id="UP000013165">
    <property type="component" value="Unassembled WGS sequence"/>
</dbReference>